<dbReference type="AlphaFoldDB" id="A0A1I5NZQ5"/>
<accession>A0A1I5NZQ5</accession>
<dbReference type="RefSeq" id="WP_243859175.1">
    <property type="nucleotide sequence ID" value="NZ_FOWW01000002.1"/>
</dbReference>
<dbReference type="EMBL" id="FOWW01000002">
    <property type="protein sequence ID" value="SFP27080.1"/>
    <property type="molecule type" value="Genomic_DNA"/>
</dbReference>
<reference evidence="3" key="1">
    <citation type="submission" date="2016-10" db="EMBL/GenBank/DDBJ databases">
        <authorList>
            <person name="Varghese N."/>
            <person name="Submissions S."/>
        </authorList>
    </citation>
    <scope>NUCLEOTIDE SEQUENCE [LARGE SCALE GENOMIC DNA]</scope>
    <source>
        <strain evidence="3">CGMCC 4.5579</strain>
    </source>
</reference>
<evidence type="ECO:0000256" key="1">
    <source>
        <dbReference type="SAM" id="MobiDB-lite"/>
    </source>
</evidence>
<feature type="compositionally biased region" description="Basic and acidic residues" evidence="1">
    <location>
        <begin position="32"/>
        <end position="46"/>
    </location>
</feature>
<gene>
    <name evidence="2" type="ORF">SAMN05421810_10287</name>
</gene>
<keyword evidence="3" id="KW-1185">Reference proteome</keyword>
<name>A0A1I5NZQ5_9PSEU</name>
<evidence type="ECO:0000313" key="2">
    <source>
        <dbReference type="EMBL" id="SFP27080.1"/>
    </source>
</evidence>
<sequence length="81" mass="8965">MTWQQPCPPHGLRTLELPCPNGCGGHWTHPAAERDRVVDPPDDRPTRVAGNADAANRLGADFIAGALRYWGIDHPAWRDRS</sequence>
<dbReference type="Proteomes" id="UP000198727">
    <property type="component" value="Unassembled WGS sequence"/>
</dbReference>
<evidence type="ECO:0000313" key="3">
    <source>
        <dbReference type="Proteomes" id="UP000198727"/>
    </source>
</evidence>
<protein>
    <submittedName>
        <fullName evidence="2">Uncharacterized protein</fullName>
    </submittedName>
</protein>
<organism evidence="2 3">
    <name type="scientific">Amycolatopsis arida</name>
    <dbReference type="NCBI Taxonomy" id="587909"/>
    <lineage>
        <taxon>Bacteria</taxon>
        <taxon>Bacillati</taxon>
        <taxon>Actinomycetota</taxon>
        <taxon>Actinomycetes</taxon>
        <taxon>Pseudonocardiales</taxon>
        <taxon>Pseudonocardiaceae</taxon>
        <taxon>Amycolatopsis</taxon>
    </lineage>
</organism>
<proteinExistence type="predicted"/>
<feature type="region of interest" description="Disordered" evidence="1">
    <location>
        <begin position="32"/>
        <end position="52"/>
    </location>
</feature>